<protein>
    <recommendedName>
        <fullName evidence="6">Exostosin GT47 domain-containing protein</fullName>
    </recommendedName>
</protein>
<reference evidence="8" key="3">
    <citation type="submission" date="2020-12" db="UniProtKB">
        <authorList>
            <consortium name="EnsemblPlants"/>
        </authorList>
    </citation>
    <scope>IDENTIFICATION</scope>
</reference>
<organism evidence="7">
    <name type="scientific">Physcomitrium patens</name>
    <name type="common">Spreading-leaved earth moss</name>
    <name type="synonym">Physcomitrella patens</name>
    <dbReference type="NCBI Taxonomy" id="3218"/>
    <lineage>
        <taxon>Eukaryota</taxon>
        <taxon>Viridiplantae</taxon>
        <taxon>Streptophyta</taxon>
        <taxon>Embryophyta</taxon>
        <taxon>Bryophyta</taxon>
        <taxon>Bryophytina</taxon>
        <taxon>Bryopsida</taxon>
        <taxon>Funariidae</taxon>
        <taxon>Funariales</taxon>
        <taxon>Funariaceae</taxon>
        <taxon>Physcomitrium</taxon>
    </lineage>
</organism>
<reference evidence="7 9" key="2">
    <citation type="journal article" date="2018" name="Plant J.">
        <title>The Physcomitrella patens chromosome-scale assembly reveals moss genome structure and evolution.</title>
        <authorList>
            <person name="Lang D."/>
            <person name="Ullrich K.K."/>
            <person name="Murat F."/>
            <person name="Fuchs J."/>
            <person name="Jenkins J."/>
            <person name="Haas F.B."/>
            <person name="Piednoel M."/>
            <person name="Gundlach H."/>
            <person name="Van Bel M."/>
            <person name="Meyberg R."/>
            <person name="Vives C."/>
            <person name="Morata J."/>
            <person name="Symeonidi A."/>
            <person name="Hiss M."/>
            <person name="Muchero W."/>
            <person name="Kamisugi Y."/>
            <person name="Saleh O."/>
            <person name="Blanc G."/>
            <person name="Decker E.L."/>
            <person name="van Gessel N."/>
            <person name="Grimwood J."/>
            <person name="Hayes R.D."/>
            <person name="Graham S.W."/>
            <person name="Gunter L.E."/>
            <person name="McDaniel S.F."/>
            <person name="Hoernstein S.N.W."/>
            <person name="Larsson A."/>
            <person name="Li F.W."/>
            <person name="Perroud P.F."/>
            <person name="Phillips J."/>
            <person name="Ranjan P."/>
            <person name="Rokshar D.S."/>
            <person name="Rothfels C.J."/>
            <person name="Schneider L."/>
            <person name="Shu S."/>
            <person name="Stevenson D.W."/>
            <person name="Thummler F."/>
            <person name="Tillich M."/>
            <person name="Villarreal Aguilar J.C."/>
            <person name="Widiez T."/>
            <person name="Wong G.K."/>
            <person name="Wymore A."/>
            <person name="Zhang Y."/>
            <person name="Zimmer A.D."/>
            <person name="Quatrano R.S."/>
            <person name="Mayer K.F.X."/>
            <person name="Goodstein D."/>
            <person name="Casacuberta J.M."/>
            <person name="Vandepoele K."/>
            <person name="Reski R."/>
            <person name="Cuming A.C."/>
            <person name="Tuskan G.A."/>
            <person name="Maumus F."/>
            <person name="Salse J."/>
            <person name="Schmutz J."/>
            <person name="Rensing S.A."/>
        </authorList>
    </citation>
    <scope>NUCLEOTIDE SEQUENCE [LARGE SCALE GENOMIC DNA]</scope>
    <source>
        <strain evidence="8 9">cv. Gransden 2004</strain>
    </source>
</reference>
<feature type="region of interest" description="Disordered" evidence="5">
    <location>
        <begin position="269"/>
        <end position="291"/>
    </location>
</feature>
<feature type="compositionally biased region" description="Basic and acidic residues" evidence="5">
    <location>
        <begin position="89"/>
        <end position="190"/>
    </location>
</feature>
<evidence type="ECO:0000256" key="4">
    <source>
        <dbReference type="ARBA" id="ARBA00023034"/>
    </source>
</evidence>
<proteinExistence type="inferred from homology"/>
<keyword evidence="9" id="KW-1185">Reference proteome</keyword>
<feature type="domain" description="Exostosin GT47" evidence="6">
    <location>
        <begin position="297"/>
        <end position="629"/>
    </location>
</feature>
<dbReference type="Proteomes" id="UP000006727">
    <property type="component" value="Chromosome 13"/>
</dbReference>
<dbReference type="Pfam" id="PF03016">
    <property type="entry name" value="Exostosin_GT47"/>
    <property type="match status" value="1"/>
</dbReference>
<dbReference type="InterPro" id="IPR004263">
    <property type="entry name" value="Exostosin"/>
</dbReference>
<feature type="compositionally biased region" description="Basic and acidic residues" evidence="5">
    <location>
        <begin position="274"/>
        <end position="286"/>
    </location>
</feature>
<reference evidence="7 9" key="1">
    <citation type="journal article" date="2008" name="Science">
        <title>The Physcomitrella genome reveals evolutionary insights into the conquest of land by plants.</title>
        <authorList>
            <person name="Rensing S."/>
            <person name="Lang D."/>
            <person name="Zimmer A."/>
            <person name="Terry A."/>
            <person name="Salamov A."/>
            <person name="Shapiro H."/>
            <person name="Nishiyama T."/>
            <person name="Perroud P.-F."/>
            <person name="Lindquist E."/>
            <person name="Kamisugi Y."/>
            <person name="Tanahashi T."/>
            <person name="Sakakibara K."/>
            <person name="Fujita T."/>
            <person name="Oishi K."/>
            <person name="Shin-I T."/>
            <person name="Kuroki Y."/>
            <person name="Toyoda A."/>
            <person name="Suzuki Y."/>
            <person name="Hashimoto A."/>
            <person name="Yamaguchi K."/>
            <person name="Sugano A."/>
            <person name="Kohara Y."/>
            <person name="Fujiyama A."/>
            <person name="Anterola A."/>
            <person name="Aoki S."/>
            <person name="Ashton N."/>
            <person name="Barbazuk W.B."/>
            <person name="Barker E."/>
            <person name="Bennetzen J."/>
            <person name="Bezanilla M."/>
            <person name="Blankenship R."/>
            <person name="Cho S.H."/>
            <person name="Dutcher S."/>
            <person name="Estelle M."/>
            <person name="Fawcett J.A."/>
            <person name="Gundlach H."/>
            <person name="Hanada K."/>
            <person name="Heyl A."/>
            <person name="Hicks K.A."/>
            <person name="Hugh J."/>
            <person name="Lohr M."/>
            <person name="Mayer K."/>
            <person name="Melkozernov A."/>
            <person name="Murata T."/>
            <person name="Nelson D."/>
            <person name="Pils B."/>
            <person name="Prigge M."/>
            <person name="Reiss B."/>
            <person name="Renner T."/>
            <person name="Rombauts S."/>
            <person name="Rushton P."/>
            <person name="Sanderfoot A."/>
            <person name="Schween G."/>
            <person name="Shiu S.-H."/>
            <person name="Stueber K."/>
            <person name="Theodoulou F.L."/>
            <person name="Tu H."/>
            <person name="Van de Peer Y."/>
            <person name="Verrier P.J."/>
            <person name="Waters E."/>
            <person name="Wood A."/>
            <person name="Yang L."/>
            <person name="Cove D."/>
            <person name="Cuming A."/>
            <person name="Hasebe M."/>
            <person name="Lucas S."/>
            <person name="Mishler D.B."/>
            <person name="Reski R."/>
            <person name="Grigoriev I."/>
            <person name="Quatrano R.S."/>
            <person name="Boore J.L."/>
        </authorList>
    </citation>
    <scope>NUCLEOTIDE SEQUENCE [LARGE SCALE GENOMIC DNA]</scope>
    <source>
        <strain evidence="8 9">cv. Gransden 2004</strain>
    </source>
</reference>
<dbReference type="EMBL" id="ABEU02000013">
    <property type="protein sequence ID" value="PNR42611.1"/>
    <property type="molecule type" value="Genomic_DNA"/>
</dbReference>
<dbReference type="GO" id="GO:0016757">
    <property type="term" value="F:glycosyltransferase activity"/>
    <property type="evidence" value="ECO:0007669"/>
    <property type="project" value="InterPro"/>
</dbReference>
<keyword evidence="3" id="KW-0812">Transmembrane</keyword>
<dbReference type="EnsemblPlants" id="Pp3c13_15720V3.1">
    <property type="protein sequence ID" value="PAC:32931115.CDS.1"/>
    <property type="gene ID" value="Pp3c13_15720"/>
</dbReference>
<gene>
    <name evidence="7" type="ORF">PHYPA_017441</name>
</gene>
<dbReference type="PANTHER" id="PTHR11062">
    <property type="entry name" value="EXOSTOSIN HEPARAN SULFATE GLYCOSYLTRANSFERASE -RELATED"/>
    <property type="match status" value="1"/>
</dbReference>
<evidence type="ECO:0000259" key="6">
    <source>
        <dbReference type="Pfam" id="PF03016"/>
    </source>
</evidence>
<dbReference type="PaxDb" id="3218-PP1S158_189V6.1"/>
<name>A0A2K1JM47_PHYPA</name>
<feature type="compositionally biased region" description="Basic and acidic residues" evidence="5">
    <location>
        <begin position="38"/>
        <end position="72"/>
    </location>
</feature>
<evidence type="ECO:0000256" key="2">
    <source>
        <dbReference type="ARBA" id="ARBA00010271"/>
    </source>
</evidence>
<dbReference type="InParanoid" id="A0A2K1JM47"/>
<dbReference type="Gramene" id="Pp3c13_15720V3.1">
    <property type="protein sequence ID" value="PAC:32931115.CDS.1"/>
    <property type="gene ID" value="Pp3c13_15720"/>
</dbReference>
<sequence length="694" mass="80185">MCRPMPSAPSTPESIASMAVGESLQLNTQSIPAVEVAQETKTEADQSKLLENEMKEQVQGDSEATRSERREVEQEEGALRSGQEDEEQDQHAEDKHEQRAENRHAQQAEDELEQHLEDVHGRHAEVKNKQRVEDEHEKQVEDEHEKQVEDEHEKQVEDEHEKQMEDEHEKQMEDEHEKQVDDEHEQRVEDGQGQQAEDELEQHLEDVQDQHAEVKHQQRVDDEHEQQVKLDSRSAEHKQAGFPEEHQEGSKPKIKYSKELGAEHGHGIFQSKQSEQEQKVEPEPQLKKHGREVTISCDGRRVYTYDLPPSMNIDILKNCSGKLVPWLNFCAHHQNYGFGIAVNTTNNNFRKDWYGTDAYMLEVIFYERMRTYTCRTSNPGEADLFFIPFFSGLEALPYLYTDGKRRLQQGRELVEWLEANATQTWRRHGGHDHFLIAGRTAWDFCRPLTAVTWWGTSLFSNPEMENTTAMLLERRSWRGDEMAVPYPVGFHPSTSASLQSWIKLVRSSTRKYLFSFSGALRPQLVFSIREILSQQCTQAGSACSRLDCGKIKCSHEPQPIYTSLLQAKFCLQPRGDTATRRSVIDSIVSGCIPVFFHKDTAFTQYRWHLPNDYDNFSVFIDEEDIKNGKADVKKILEGYSAKQVEQMRERLIGIIPNVLYRHPKSKDLSESMRDAFDLTIEGMAQKAIQFKSST</sequence>
<keyword evidence="3" id="KW-0735">Signal-anchor</keyword>
<evidence type="ECO:0000256" key="5">
    <source>
        <dbReference type="SAM" id="MobiDB-lite"/>
    </source>
</evidence>
<accession>A0A2K1JM47</accession>
<feature type="compositionally biased region" description="Basic and acidic residues" evidence="5">
    <location>
        <begin position="201"/>
        <end position="252"/>
    </location>
</feature>
<evidence type="ECO:0000256" key="1">
    <source>
        <dbReference type="ARBA" id="ARBA00004323"/>
    </source>
</evidence>
<feature type="region of interest" description="Disordered" evidence="5">
    <location>
        <begin position="1"/>
        <end position="252"/>
    </location>
</feature>
<evidence type="ECO:0000313" key="8">
    <source>
        <dbReference type="EnsemblPlants" id="PAC:32931115.CDS.1"/>
    </source>
</evidence>
<evidence type="ECO:0000256" key="3">
    <source>
        <dbReference type="ARBA" id="ARBA00022968"/>
    </source>
</evidence>
<evidence type="ECO:0000313" key="7">
    <source>
        <dbReference type="EMBL" id="PNR42611.1"/>
    </source>
</evidence>
<comment type="subcellular location">
    <subcellularLocation>
        <location evidence="1">Golgi apparatus membrane</location>
        <topology evidence="1">Single-pass type II membrane protein</topology>
    </subcellularLocation>
</comment>
<keyword evidence="4" id="KW-0333">Golgi apparatus</keyword>
<dbReference type="GO" id="GO:0000139">
    <property type="term" value="C:Golgi membrane"/>
    <property type="evidence" value="ECO:0007669"/>
    <property type="project" value="UniProtKB-SubCell"/>
</dbReference>
<evidence type="ECO:0000313" key="9">
    <source>
        <dbReference type="Proteomes" id="UP000006727"/>
    </source>
</evidence>
<dbReference type="InterPro" id="IPR040911">
    <property type="entry name" value="Exostosin_GT47"/>
</dbReference>
<dbReference type="PANTHER" id="PTHR11062:SF58">
    <property type="entry name" value="XYLOGLUCAN GALACTOSYLTRANSFERASE GT19-RELATED"/>
    <property type="match status" value="1"/>
</dbReference>
<dbReference type="AlphaFoldDB" id="A0A2K1JM47"/>
<comment type="similarity">
    <text evidence="2">Belongs to the glycosyltransferase 47 family.</text>
</comment>